<keyword evidence="1" id="KW-1133">Transmembrane helix</keyword>
<dbReference type="OrthoDB" id="1937325at2759"/>
<evidence type="ECO:0000313" key="2">
    <source>
        <dbReference type="EMBL" id="KAA0038029.1"/>
    </source>
</evidence>
<dbReference type="EMBL" id="SSTE01018788">
    <property type="protein sequence ID" value="KAA0038029.1"/>
    <property type="molecule type" value="Genomic_DNA"/>
</dbReference>
<feature type="transmembrane region" description="Helical" evidence="1">
    <location>
        <begin position="53"/>
        <end position="72"/>
    </location>
</feature>
<gene>
    <name evidence="2" type="ORF">E6C27_scaffold36G002270</name>
</gene>
<organism evidence="2 3">
    <name type="scientific">Cucumis melo var. makuwa</name>
    <name type="common">Oriental melon</name>
    <dbReference type="NCBI Taxonomy" id="1194695"/>
    <lineage>
        <taxon>Eukaryota</taxon>
        <taxon>Viridiplantae</taxon>
        <taxon>Streptophyta</taxon>
        <taxon>Embryophyta</taxon>
        <taxon>Tracheophyta</taxon>
        <taxon>Spermatophyta</taxon>
        <taxon>Magnoliopsida</taxon>
        <taxon>eudicotyledons</taxon>
        <taxon>Gunneridae</taxon>
        <taxon>Pentapetalae</taxon>
        <taxon>rosids</taxon>
        <taxon>fabids</taxon>
        <taxon>Cucurbitales</taxon>
        <taxon>Cucurbitaceae</taxon>
        <taxon>Benincaseae</taxon>
        <taxon>Cucumis</taxon>
    </lineage>
</organism>
<dbReference type="Proteomes" id="UP000321393">
    <property type="component" value="Unassembled WGS sequence"/>
</dbReference>
<keyword evidence="1" id="KW-0472">Membrane</keyword>
<evidence type="ECO:0000313" key="3">
    <source>
        <dbReference type="Proteomes" id="UP000321393"/>
    </source>
</evidence>
<evidence type="ECO:0000256" key="1">
    <source>
        <dbReference type="SAM" id="Phobius"/>
    </source>
</evidence>
<feature type="transmembrane region" description="Helical" evidence="1">
    <location>
        <begin position="12"/>
        <end position="33"/>
    </location>
</feature>
<protein>
    <submittedName>
        <fullName evidence="2">Uncharacterized protein</fullName>
    </submittedName>
</protein>
<dbReference type="AlphaFoldDB" id="A0A5A7T9M2"/>
<sequence>MNSHQAHNRRPSCPAIAASVTVVLVRCLFTVLIPHVKQVKLKDGKALNADIVVVDTMGCQLNFGSISLIIFFRSRMLSVFELSPVWNQMFGLRQLKGNLLCRSSSVLMHSCIIDHQVKNLHFFGNLDLHSNSNSWMSLGCDEMHKVSSELEILGRHQHPNLTGPFLKAVAEIARVSKHESNSLPSKAASYTSHVKSLISNGEKQAGGVSRSGHDDDINISSLESGFVN</sequence>
<comment type="caution">
    <text evidence="2">The sequence shown here is derived from an EMBL/GenBank/DDBJ whole genome shotgun (WGS) entry which is preliminary data.</text>
</comment>
<keyword evidence="1" id="KW-0812">Transmembrane</keyword>
<accession>A0A5A7T9M2</accession>
<reference evidence="2 3" key="1">
    <citation type="submission" date="2019-08" db="EMBL/GenBank/DDBJ databases">
        <title>Draft genome sequences of two oriental melons (Cucumis melo L. var makuwa).</title>
        <authorList>
            <person name="Kwon S.-Y."/>
        </authorList>
    </citation>
    <scope>NUCLEOTIDE SEQUENCE [LARGE SCALE GENOMIC DNA]</scope>
    <source>
        <strain evidence="3">cv. SW 3</strain>
        <tissue evidence="2">Leaf</tissue>
    </source>
</reference>
<dbReference type="STRING" id="1194695.A0A5A7T9M2"/>
<name>A0A5A7T9M2_CUCMM</name>
<proteinExistence type="predicted"/>